<feature type="binding site" evidence="15">
    <location>
        <begin position="211"/>
        <end position="213"/>
    </location>
    <ligand>
        <name>substrate</name>
    </ligand>
</feature>
<accession>A0A1G6EDF4</accession>
<evidence type="ECO:0000256" key="15">
    <source>
        <dbReference type="PIRSR" id="PIRSR611782-2"/>
    </source>
</evidence>
<dbReference type="CDD" id="cd10839">
    <property type="entry name" value="cpPDZ1_DegP-like"/>
    <property type="match status" value="1"/>
</dbReference>
<keyword evidence="19" id="KW-1185">Reference proteome</keyword>
<feature type="domain" description="PDZ" evidence="17">
    <location>
        <begin position="253"/>
        <end position="345"/>
    </location>
</feature>
<evidence type="ECO:0000313" key="18">
    <source>
        <dbReference type="EMBL" id="SDB55443.1"/>
    </source>
</evidence>
<feature type="binding site" evidence="15">
    <location>
        <begin position="229"/>
        <end position="233"/>
    </location>
    <ligand>
        <name>substrate</name>
    </ligand>
</feature>
<dbReference type="InterPro" id="IPR036034">
    <property type="entry name" value="PDZ_sf"/>
</dbReference>
<keyword evidence="12" id="KW-0346">Stress response</keyword>
<organism evidence="18 19">
    <name type="scientific">Desulfonatronum thiosulfatophilum</name>
    <dbReference type="NCBI Taxonomy" id="617002"/>
    <lineage>
        <taxon>Bacteria</taxon>
        <taxon>Pseudomonadati</taxon>
        <taxon>Thermodesulfobacteriota</taxon>
        <taxon>Desulfovibrionia</taxon>
        <taxon>Desulfovibrionales</taxon>
        <taxon>Desulfonatronaceae</taxon>
        <taxon>Desulfonatronum</taxon>
    </lineage>
</organism>
<evidence type="ECO:0000256" key="5">
    <source>
        <dbReference type="ARBA" id="ARBA00013958"/>
    </source>
</evidence>
<sequence>MILFRNAFLAALIFFLLTLSAQAQLPEFTDLAEMAAPAVVNISTVRIVSGGEDLRRFFSPFQRRGTPFDDFFEQFERFFGDEAPTRRTQSLGSGFIISTDGFIVTNNHVIRDATEITVNLLDNDVSYIAEVVGRDTETDLALLKIETDRELPTLEFGDSDQARVGQWVVAIGNPFGLAHTVTAGIVSAKGRIIGTGPYDDFIQTDASINPGNSGGPLLNMEGRVIGINTAIVATGQGIGFAIPSNIGSEIISHLQDHKTVQRGWLGVTIQDLDENTAKALGLPGTKGALVAEAIPGEPADQGGLRSGDVIVSVNGQDVVDSSSLLRVVAQQEPGKEVRVVAVRDGKERNFNVTLGTRDTERLAQRERPSPHAEDQATALGITLRPISEREAQAMGMPRPQGLLVTDVEANSQAARSDVRAGDIVIEANQKPVNNVDAFESILEEAAERGVIMLLIRRHTQTIFRTIPFE</sequence>
<reference evidence="18 19" key="1">
    <citation type="submission" date="2016-10" db="EMBL/GenBank/DDBJ databases">
        <authorList>
            <person name="de Groot N.N."/>
        </authorList>
    </citation>
    <scope>NUCLEOTIDE SEQUENCE [LARGE SCALE GENOMIC DNA]</scope>
    <source>
        <strain evidence="18 19">ASO4-2</strain>
    </source>
</reference>
<keyword evidence="7 16" id="KW-0732">Signal</keyword>
<name>A0A1G6EDF4_9BACT</name>
<evidence type="ECO:0000259" key="17">
    <source>
        <dbReference type="PROSITE" id="PS50106"/>
    </source>
</evidence>
<dbReference type="GO" id="GO:0006508">
    <property type="term" value="P:proteolysis"/>
    <property type="evidence" value="ECO:0007669"/>
    <property type="project" value="UniProtKB-KW"/>
</dbReference>
<dbReference type="AlphaFoldDB" id="A0A1G6EDF4"/>
<dbReference type="Pfam" id="PF13365">
    <property type="entry name" value="Trypsin_2"/>
    <property type="match status" value="1"/>
</dbReference>
<protein>
    <recommendedName>
        <fullName evidence="5">Probable periplasmic serine endoprotease DegP-like</fullName>
        <ecNumber evidence="4">3.4.21.107</ecNumber>
    </recommendedName>
    <alternativeName>
        <fullName evidence="13">Protease Do</fullName>
    </alternativeName>
</protein>
<comment type="similarity">
    <text evidence="3">Belongs to the peptidase S1C family.</text>
</comment>
<evidence type="ECO:0000256" key="6">
    <source>
        <dbReference type="ARBA" id="ARBA00022670"/>
    </source>
</evidence>
<keyword evidence="10" id="KW-0378">Hydrolase</keyword>
<evidence type="ECO:0000256" key="16">
    <source>
        <dbReference type="SAM" id="SignalP"/>
    </source>
</evidence>
<gene>
    <name evidence="18" type="ORF">SAMN05660653_02775</name>
</gene>
<feature type="active site" description="Charge relay system" evidence="14">
    <location>
        <position position="213"/>
    </location>
</feature>
<dbReference type="RefSeq" id="WP_092123084.1">
    <property type="nucleotide sequence ID" value="NZ_FMXO01000017.1"/>
</dbReference>
<dbReference type="Pfam" id="PF13180">
    <property type="entry name" value="PDZ_2"/>
    <property type="match status" value="1"/>
</dbReference>
<dbReference type="SUPFAM" id="SSF50494">
    <property type="entry name" value="Trypsin-like serine proteases"/>
    <property type="match status" value="1"/>
</dbReference>
<evidence type="ECO:0000256" key="4">
    <source>
        <dbReference type="ARBA" id="ARBA00013035"/>
    </source>
</evidence>
<keyword evidence="8" id="KW-0677">Repeat</keyword>
<evidence type="ECO:0000256" key="13">
    <source>
        <dbReference type="ARBA" id="ARBA00032850"/>
    </source>
</evidence>
<comment type="subcellular location">
    <subcellularLocation>
        <location evidence="2">Periplasm</location>
    </subcellularLocation>
</comment>
<evidence type="ECO:0000256" key="3">
    <source>
        <dbReference type="ARBA" id="ARBA00010541"/>
    </source>
</evidence>
<dbReference type="InterPro" id="IPR041489">
    <property type="entry name" value="PDZ_6"/>
</dbReference>
<feature type="domain" description="PDZ" evidence="17">
    <location>
        <begin position="379"/>
        <end position="459"/>
    </location>
</feature>
<dbReference type="GO" id="GO:0004252">
    <property type="term" value="F:serine-type endopeptidase activity"/>
    <property type="evidence" value="ECO:0007669"/>
    <property type="project" value="InterPro"/>
</dbReference>
<evidence type="ECO:0000313" key="19">
    <source>
        <dbReference type="Proteomes" id="UP000198771"/>
    </source>
</evidence>
<dbReference type="SUPFAM" id="SSF50156">
    <property type="entry name" value="PDZ domain-like"/>
    <property type="match status" value="2"/>
</dbReference>
<evidence type="ECO:0000256" key="14">
    <source>
        <dbReference type="PIRSR" id="PIRSR611782-1"/>
    </source>
</evidence>
<dbReference type="PRINTS" id="PR00834">
    <property type="entry name" value="PROTEASES2C"/>
</dbReference>
<feature type="binding site" evidence="15">
    <location>
        <position position="139"/>
    </location>
    <ligand>
        <name>substrate</name>
    </ligand>
</feature>
<dbReference type="InterPro" id="IPR011782">
    <property type="entry name" value="Pept_S1C_Do"/>
</dbReference>
<dbReference type="InterPro" id="IPR001940">
    <property type="entry name" value="Peptidase_S1C"/>
</dbReference>
<dbReference type="Proteomes" id="UP000198771">
    <property type="component" value="Unassembled WGS sequence"/>
</dbReference>
<evidence type="ECO:0000256" key="11">
    <source>
        <dbReference type="ARBA" id="ARBA00022825"/>
    </source>
</evidence>
<dbReference type="EC" id="3.4.21.107" evidence="4"/>
<dbReference type="InterPro" id="IPR001478">
    <property type="entry name" value="PDZ"/>
</dbReference>
<feature type="signal peptide" evidence="16">
    <location>
        <begin position="1"/>
        <end position="23"/>
    </location>
</feature>
<dbReference type="NCBIfam" id="TIGR02037">
    <property type="entry name" value="degP_htrA_DO"/>
    <property type="match status" value="1"/>
</dbReference>
<feature type="active site" description="Charge relay system" evidence="14">
    <location>
        <position position="108"/>
    </location>
</feature>
<keyword evidence="9" id="KW-0574">Periplasm</keyword>
<proteinExistence type="inferred from homology"/>
<dbReference type="PROSITE" id="PS50106">
    <property type="entry name" value="PDZ"/>
    <property type="match status" value="2"/>
</dbReference>
<evidence type="ECO:0000256" key="7">
    <source>
        <dbReference type="ARBA" id="ARBA00022729"/>
    </source>
</evidence>
<feature type="active site" description="Charge relay system" evidence="14">
    <location>
        <position position="139"/>
    </location>
</feature>
<dbReference type="Gene3D" id="2.30.42.10">
    <property type="match status" value="2"/>
</dbReference>
<evidence type="ECO:0000256" key="1">
    <source>
        <dbReference type="ARBA" id="ARBA00001772"/>
    </source>
</evidence>
<keyword evidence="6 18" id="KW-0645">Protease</keyword>
<dbReference type="STRING" id="617002.SAMN05660653_02775"/>
<dbReference type="Gene3D" id="2.40.10.120">
    <property type="match status" value="1"/>
</dbReference>
<dbReference type="PANTHER" id="PTHR22939:SF130">
    <property type="entry name" value="PERIPLASMIC SERINE ENDOPROTEASE DEGP-LIKE-RELATED"/>
    <property type="match status" value="1"/>
</dbReference>
<evidence type="ECO:0000256" key="12">
    <source>
        <dbReference type="ARBA" id="ARBA00023016"/>
    </source>
</evidence>
<evidence type="ECO:0000256" key="2">
    <source>
        <dbReference type="ARBA" id="ARBA00004418"/>
    </source>
</evidence>
<evidence type="ECO:0000256" key="10">
    <source>
        <dbReference type="ARBA" id="ARBA00022801"/>
    </source>
</evidence>
<dbReference type="Pfam" id="PF17820">
    <property type="entry name" value="PDZ_6"/>
    <property type="match status" value="1"/>
</dbReference>
<dbReference type="InterPro" id="IPR009003">
    <property type="entry name" value="Peptidase_S1_PA"/>
</dbReference>
<feature type="chain" id="PRO_5039332211" description="Probable periplasmic serine endoprotease DegP-like" evidence="16">
    <location>
        <begin position="24"/>
        <end position="469"/>
    </location>
</feature>
<evidence type="ECO:0000256" key="8">
    <source>
        <dbReference type="ARBA" id="ARBA00022737"/>
    </source>
</evidence>
<dbReference type="OrthoDB" id="9758917at2"/>
<dbReference type="EMBL" id="FMXO01000017">
    <property type="protein sequence ID" value="SDB55443.1"/>
    <property type="molecule type" value="Genomic_DNA"/>
</dbReference>
<keyword evidence="11" id="KW-0720">Serine protease</keyword>
<feature type="binding site" evidence="15">
    <location>
        <position position="108"/>
    </location>
    <ligand>
        <name>substrate</name>
    </ligand>
</feature>
<dbReference type="SMART" id="SM00228">
    <property type="entry name" value="PDZ"/>
    <property type="match status" value="2"/>
</dbReference>
<evidence type="ECO:0000256" key="9">
    <source>
        <dbReference type="ARBA" id="ARBA00022764"/>
    </source>
</evidence>
<dbReference type="PANTHER" id="PTHR22939">
    <property type="entry name" value="SERINE PROTEASE FAMILY S1C HTRA-RELATED"/>
    <property type="match status" value="1"/>
</dbReference>
<dbReference type="GO" id="GO:0042597">
    <property type="term" value="C:periplasmic space"/>
    <property type="evidence" value="ECO:0007669"/>
    <property type="project" value="UniProtKB-SubCell"/>
</dbReference>
<comment type="catalytic activity">
    <reaction evidence="1">
        <text>Acts on substrates that are at least partially unfolded. The cleavage site P1 residue is normally between a pair of hydrophobic residues, such as Val-|-Val.</text>
        <dbReference type="EC" id="3.4.21.107"/>
    </reaction>
</comment>